<dbReference type="GO" id="GO:0005886">
    <property type="term" value="C:plasma membrane"/>
    <property type="evidence" value="ECO:0007669"/>
    <property type="project" value="UniProtKB-SubCell"/>
</dbReference>
<comment type="cofactor">
    <cofactor evidence="1">
        <name>heme</name>
        <dbReference type="ChEBI" id="CHEBI:30413"/>
    </cofactor>
</comment>
<keyword evidence="8" id="KW-1278">Translocase</keyword>
<gene>
    <name evidence="21" type="primary">coxB</name>
    <name evidence="21" type="ORF">GCM10011611_22620</name>
</gene>
<dbReference type="GO" id="GO:0016491">
    <property type="term" value="F:oxidoreductase activity"/>
    <property type="evidence" value="ECO:0007669"/>
    <property type="project" value="InterPro"/>
</dbReference>
<dbReference type="InterPro" id="IPR011759">
    <property type="entry name" value="Cyt_c_oxidase_su2_TM_dom"/>
</dbReference>
<dbReference type="EC" id="7.1.1.9" evidence="16"/>
<reference evidence="21" key="2">
    <citation type="submission" date="2020-09" db="EMBL/GenBank/DDBJ databases">
        <authorList>
            <person name="Sun Q."/>
            <person name="Zhou Y."/>
        </authorList>
    </citation>
    <scope>NUCLEOTIDE SEQUENCE</scope>
    <source>
        <strain evidence="21">CGMCC 1.15725</strain>
    </source>
</reference>
<sequence length="279" mass="31375">MKRTVGREFLGFAAMIALALFSGAALADQPHDWQMGLQQMVTPVGDRLASLHNLLLWIIGTITLFVAVLLLYVAIRFRASKNPVASKTSHNTLIEIAWTVIPILILVVIAFPSFKLLYFQERVPDSPLTLKVTGLQWYWHYSYPDNGDFGFDSYGIEDKDLKPGQERLLDVDNEVVLPVNTNVRVQIAGNDVMHSWFVPSLAVQKYAVVGRLNEVWLNVEKEGTYYGECNQICGVNHSYMPIKIHVVSKDEFQKWVETAKQKFAREDGAPPAVKLAAAQ</sequence>
<dbReference type="Pfam" id="PF00116">
    <property type="entry name" value="COX2"/>
    <property type="match status" value="1"/>
</dbReference>
<keyword evidence="7 16" id="KW-0479">Metal-binding</keyword>
<feature type="transmembrane region" description="Helical" evidence="17">
    <location>
        <begin position="96"/>
        <end position="118"/>
    </location>
</feature>
<evidence type="ECO:0000256" key="2">
    <source>
        <dbReference type="ARBA" id="ARBA00004141"/>
    </source>
</evidence>
<organism evidence="21 22">
    <name type="scientific">Aliidongia dinghuensis</name>
    <dbReference type="NCBI Taxonomy" id="1867774"/>
    <lineage>
        <taxon>Bacteria</taxon>
        <taxon>Pseudomonadati</taxon>
        <taxon>Pseudomonadota</taxon>
        <taxon>Alphaproteobacteria</taxon>
        <taxon>Rhodospirillales</taxon>
        <taxon>Dongiaceae</taxon>
        <taxon>Aliidongia</taxon>
    </lineage>
</organism>
<evidence type="ECO:0000313" key="22">
    <source>
        <dbReference type="Proteomes" id="UP000646365"/>
    </source>
</evidence>
<evidence type="ECO:0000256" key="5">
    <source>
        <dbReference type="ARBA" id="ARBA00022660"/>
    </source>
</evidence>
<evidence type="ECO:0000256" key="12">
    <source>
        <dbReference type="ARBA" id="ARBA00023136"/>
    </source>
</evidence>
<dbReference type="InterPro" id="IPR036257">
    <property type="entry name" value="Cyt_c_oxidase_su2_TM_sf"/>
</dbReference>
<comment type="function">
    <text evidence="13 16">Subunits I and II form the functional core of the enzyme complex. Electrons originating in cytochrome c are transferred via heme a and Cu(A) to the binuclear center formed by heme a3 and Cu(B).</text>
</comment>
<comment type="catalytic activity">
    <reaction evidence="14 16">
        <text>4 Fe(II)-[cytochrome c] + O2 + 8 H(+)(in) = 4 Fe(III)-[cytochrome c] + 2 H2O + 4 H(+)(out)</text>
        <dbReference type="Rhea" id="RHEA:11436"/>
        <dbReference type="Rhea" id="RHEA-COMP:10350"/>
        <dbReference type="Rhea" id="RHEA-COMP:14399"/>
        <dbReference type="ChEBI" id="CHEBI:15377"/>
        <dbReference type="ChEBI" id="CHEBI:15378"/>
        <dbReference type="ChEBI" id="CHEBI:15379"/>
        <dbReference type="ChEBI" id="CHEBI:29033"/>
        <dbReference type="ChEBI" id="CHEBI:29034"/>
        <dbReference type="EC" id="7.1.1.9"/>
    </reaction>
</comment>
<dbReference type="PRINTS" id="PR01166">
    <property type="entry name" value="CYCOXIDASEII"/>
</dbReference>
<keyword evidence="9 15" id="KW-0249">Electron transport</keyword>
<dbReference type="EMBL" id="BMJQ01000005">
    <property type="protein sequence ID" value="GGF16311.1"/>
    <property type="molecule type" value="Genomic_DNA"/>
</dbReference>
<evidence type="ECO:0000313" key="21">
    <source>
        <dbReference type="EMBL" id="GGF16311.1"/>
    </source>
</evidence>
<evidence type="ECO:0000256" key="10">
    <source>
        <dbReference type="ARBA" id="ARBA00022989"/>
    </source>
</evidence>
<dbReference type="SUPFAM" id="SSF49503">
    <property type="entry name" value="Cupredoxins"/>
    <property type="match status" value="1"/>
</dbReference>
<evidence type="ECO:0000256" key="3">
    <source>
        <dbReference type="ARBA" id="ARBA00007866"/>
    </source>
</evidence>
<evidence type="ECO:0000256" key="13">
    <source>
        <dbReference type="ARBA" id="ARBA00024688"/>
    </source>
</evidence>
<dbReference type="InterPro" id="IPR034210">
    <property type="entry name" value="CcO_II_C"/>
</dbReference>
<evidence type="ECO:0000256" key="7">
    <source>
        <dbReference type="ARBA" id="ARBA00022723"/>
    </source>
</evidence>
<dbReference type="GO" id="GO:0004129">
    <property type="term" value="F:cytochrome-c oxidase activity"/>
    <property type="evidence" value="ECO:0007669"/>
    <property type="project" value="UniProtKB-EC"/>
</dbReference>
<feature type="domain" description="Cytochrome oxidase subunit II copper A binding" evidence="19">
    <location>
        <begin position="125"/>
        <end position="258"/>
    </location>
</feature>
<dbReference type="NCBIfam" id="TIGR02866">
    <property type="entry name" value="CoxB"/>
    <property type="match status" value="1"/>
</dbReference>
<dbReference type="FunFam" id="2.60.40.420:FF:000001">
    <property type="entry name" value="Cytochrome c oxidase subunit 2"/>
    <property type="match status" value="1"/>
</dbReference>
<comment type="cofactor">
    <cofactor evidence="16">
        <name>Cu cation</name>
        <dbReference type="ChEBI" id="CHEBI:23378"/>
    </cofactor>
    <text evidence="16">Binds a copper A center.</text>
</comment>
<dbReference type="PROSITE" id="PS00078">
    <property type="entry name" value="COX2"/>
    <property type="match status" value="1"/>
</dbReference>
<evidence type="ECO:0000256" key="16">
    <source>
        <dbReference type="RuleBase" id="RU004024"/>
    </source>
</evidence>
<dbReference type="InterPro" id="IPR001505">
    <property type="entry name" value="Copper_CuA"/>
</dbReference>
<comment type="caution">
    <text evidence="21">The sequence shown here is derived from an EMBL/GenBank/DDBJ whole genome shotgun (WGS) entry which is preliminary data.</text>
</comment>
<dbReference type="PROSITE" id="PS50857">
    <property type="entry name" value="COX2_CUA"/>
    <property type="match status" value="1"/>
</dbReference>
<evidence type="ECO:0000256" key="1">
    <source>
        <dbReference type="ARBA" id="ARBA00001971"/>
    </source>
</evidence>
<feature type="transmembrane region" description="Helical" evidence="17">
    <location>
        <begin position="51"/>
        <end position="75"/>
    </location>
</feature>
<dbReference type="PROSITE" id="PS50999">
    <property type="entry name" value="COX2_TM"/>
    <property type="match status" value="1"/>
</dbReference>
<comment type="similarity">
    <text evidence="3 15">Belongs to the cytochrome c oxidase subunit 2 family.</text>
</comment>
<dbReference type="Gene3D" id="1.10.287.90">
    <property type="match status" value="1"/>
</dbReference>
<dbReference type="AlphaFoldDB" id="A0A8J2YTF0"/>
<protein>
    <recommendedName>
        <fullName evidence="16">Cytochrome c oxidase subunit 2</fullName>
        <ecNumber evidence="16">7.1.1.9</ecNumber>
    </recommendedName>
</protein>
<evidence type="ECO:0000256" key="15">
    <source>
        <dbReference type="RuleBase" id="RU000456"/>
    </source>
</evidence>
<evidence type="ECO:0000256" key="8">
    <source>
        <dbReference type="ARBA" id="ARBA00022967"/>
    </source>
</evidence>
<dbReference type="GO" id="GO:0042773">
    <property type="term" value="P:ATP synthesis coupled electron transport"/>
    <property type="evidence" value="ECO:0007669"/>
    <property type="project" value="TreeGrafter"/>
</dbReference>
<evidence type="ECO:0000256" key="14">
    <source>
        <dbReference type="ARBA" id="ARBA00047816"/>
    </source>
</evidence>
<feature type="signal peptide" evidence="18">
    <location>
        <begin position="1"/>
        <end position="27"/>
    </location>
</feature>
<keyword evidence="22" id="KW-1185">Reference proteome</keyword>
<dbReference type="InterPro" id="IPR002429">
    <property type="entry name" value="CcO_II-like_C"/>
</dbReference>
<proteinExistence type="inferred from homology"/>
<name>A0A8J2YTF0_9PROT</name>
<feature type="chain" id="PRO_5035286980" description="Cytochrome c oxidase subunit 2" evidence="18">
    <location>
        <begin position="28"/>
        <end position="279"/>
    </location>
</feature>
<dbReference type="CDD" id="cd13912">
    <property type="entry name" value="CcO_II_C"/>
    <property type="match status" value="1"/>
</dbReference>
<dbReference type="GO" id="GO:0005507">
    <property type="term" value="F:copper ion binding"/>
    <property type="evidence" value="ECO:0007669"/>
    <property type="project" value="InterPro"/>
</dbReference>
<keyword evidence="12 17" id="KW-0472">Membrane</keyword>
<evidence type="ECO:0000256" key="11">
    <source>
        <dbReference type="ARBA" id="ARBA00023008"/>
    </source>
</evidence>
<dbReference type="Pfam" id="PF02790">
    <property type="entry name" value="COX2_TM"/>
    <property type="match status" value="1"/>
</dbReference>
<evidence type="ECO:0000259" key="19">
    <source>
        <dbReference type="PROSITE" id="PS50857"/>
    </source>
</evidence>
<evidence type="ECO:0000256" key="6">
    <source>
        <dbReference type="ARBA" id="ARBA00022692"/>
    </source>
</evidence>
<evidence type="ECO:0000256" key="4">
    <source>
        <dbReference type="ARBA" id="ARBA00022448"/>
    </source>
</evidence>
<dbReference type="InterPro" id="IPR014222">
    <property type="entry name" value="Cyt_c_oxidase_su2"/>
</dbReference>
<dbReference type="PANTHER" id="PTHR22888">
    <property type="entry name" value="CYTOCHROME C OXIDASE, SUBUNIT II"/>
    <property type="match status" value="1"/>
</dbReference>
<evidence type="ECO:0000256" key="17">
    <source>
        <dbReference type="SAM" id="Phobius"/>
    </source>
</evidence>
<dbReference type="SUPFAM" id="SSF81464">
    <property type="entry name" value="Cytochrome c oxidase subunit II-like, transmembrane region"/>
    <property type="match status" value="1"/>
</dbReference>
<feature type="domain" description="Cytochrome oxidase subunit II transmembrane region profile" evidence="20">
    <location>
        <begin position="29"/>
        <end position="124"/>
    </location>
</feature>
<keyword evidence="11 16" id="KW-0186">Copper</keyword>
<evidence type="ECO:0000256" key="9">
    <source>
        <dbReference type="ARBA" id="ARBA00022982"/>
    </source>
</evidence>
<evidence type="ECO:0000256" key="18">
    <source>
        <dbReference type="SAM" id="SignalP"/>
    </source>
</evidence>
<dbReference type="PANTHER" id="PTHR22888:SF9">
    <property type="entry name" value="CYTOCHROME C OXIDASE SUBUNIT 2"/>
    <property type="match status" value="1"/>
</dbReference>
<dbReference type="InterPro" id="IPR008972">
    <property type="entry name" value="Cupredoxin"/>
</dbReference>
<accession>A0A8J2YTF0</accession>
<dbReference type="Gene3D" id="2.60.40.420">
    <property type="entry name" value="Cupredoxins - blue copper proteins"/>
    <property type="match status" value="1"/>
</dbReference>
<comment type="subcellular location">
    <subcellularLocation>
        <location evidence="15">Cell membrane</location>
        <topology evidence="15">Multi-pass membrane protein</topology>
    </subcellularLocation>
    <subcellularLocation>
        <location evidence="2">Membrane</location>
        <topology evidence="2">Multi-pass membrane protein</topology>
    </subcellularLocation>
</comment>
<keyword evidence="4 15" id="KW-0813">Transport</keyword>
<dbReference type="RefSeq" id="WP_189045684.1">
    <property type="nucleotide sequence ID" value="NZ_BMJQ01000005.1"/>
</dbReference>
<keyword evidence="5 15" id="KW-0679">Respiratory chain</keyword>
<keyword evidence="6 15" id="KW-0812">Transmembrane</keyword>
<reference evidence="21" key="1">
    <citation type="journal article" date="2014" name="Int. J. Syst. Evol. Microbiol.">
        <title>Complete genome sequence of Corynebacterium casei LMG S-19264T (=DSM 44701T), isolated from a smear-ripened cheese.</title>
        <authorList>
            <consortium name="US DOE Joint Genome Institute (JGI-PGF)"/>
            <person name="Walter F."/>
            <person name="Albersmeier A."/>
            <person name="Kalinowski J."/>
            <person name="Ruckert C."/>
        </authorList>
    </citation>
    <scope>NUCLEOTIDE SEQUENCE</scope>
    <source>
        <strain evidence="21">CGMCC 1.15725</strain>
    </source>
</reference>
<dbReference type="InterPro" id="IPR045187">
    <property type="entry name" value="CcO_II"/>
</dbReference>
<evidence type="ECO:0000259" key="20">
    <source>
        <dbReference type="PROSITE" id="PS50999"/>
    </source>
</evidence>
<keyword evidence="18" id="KW-0732">Signal</keyword>
<dbReference type="Proteomes" id="UP000646365">
    <property type="component" value="Unassembled WGS sequence"/>
</dbReference>
<keyword evidence="10 17" id="KW-1133">Transmembrane helix</keyword>